<evidence type="ECO:0000256" key="1">
    <source>
        <dbReference type="ARBA" id="ARBA00022531"/>
    </source>
</evidence>
<dbReference type="GO" id="GO:0110102">
    <property type="term" value="P:ribulose bisphosphate carboxylase complex assembly"/>
    <property type="evidence" value="ECO:0007669"/>
    <property type="project" value="InterPro"/>
</dbReference>
<proteinExistence type="predicted"/>
<name>A0A7S0X2B6_9CHLO</name>
<evidence type="ECO:0000256" key="4">
    <source>
        <dbReference type="SAM" id="MobiDB-lite"/>
    </source>
</evidence>
<gene>
    <name evidence="5" type="ORF">MANT1106_LOCUS1294</name>
</gene>
<dbReference type="GO" id="GO:0044183">
    <property type="term" value="F:protein folding chaperone"/>
    <property type="evidence" value="ECO:0007669"/>
    <property type="project" value="InterPro"/>
</dbReference>
<dbReference type="PANTHER" id="PTHR33791">
    <property type="entry name" value="CHAPERONIN-LIKE RBCX PROTEIN 1, CHLOROPLASTIC"/>
    <property type="match status" value="1"/>
</dbReference>
<dbReference type="InterPro" id="IPR003435">
    <property type="entry name" value="Chaperonin_RcbX"/>
</dbReference>
<evidence type="ECO:0000256" key="3">
    <source>
        <dbReference type="ARBA" id="ARBA00023300"/>
    </source>
</evidence>
<dbReference type="Gene3D" id="1.10.1200.210">
    <property type="entry name" value="Chaperonin-like RbcX"/>
    <property type="match status" value="1"/>
</dbReference>
<keyword evidence="2" id="KW-0143">Chaperone</keyword>
<reference evidence="5" key="1">
    <citation type="submission" date="2021-01" db="EMBL/GenBank/DDBJ databases">
        <authorList>
            <person name="Corre E."/>
            <person name="Pelletier E."/>
            <person name="Niang G."/>
            <person name="Scheremetjew M."/>
            <person name="Finn R."/>
            <person name="Kale V."/>
            <person name="Holt S."/>
            <person name="Cochrane G."/>
            <person name="Meng A."/>
            <person name="Brown T."/>
            <person name="Cohen L."/>
        </authorList>
    </citation>
    <scope>NUCLEOTIDE SEQUENCE</scope>
    <source>
        <strain evidence="5">SL-175</strain>
    </source>
</reference>
<organism evidence="5">
    <name type="scientific">Mantoniella antarctica</name>
    <dbReference type="NCBI Taxonomy" id="81844"/>
    <lineage>
        <taxon>Eukaryota</taxon>
        <taxon>Viridiplantae</taxon>
        <taxon>Chlorophyta</taxon>
        <taxon>Mamiellophyceae</taxon>
        <taxon>Mamiellales</taxon>
        <taxon>Mamiellaceae</taxon>
        <taxon>Mantoniella</taxon>
    </lineage>
</organism>
<accession>A0A7S0X2B6</accession>
<dbReference type="GO" id="GO:0015979">
    <property type="term" value="P:photosynthesis"/>
    <property type="evidence" value="ECO:0007669"/>
    <property type="project" value="UniProtKB-KW"/>
</dbReference>
<feature type="compositionally biased region" description="Pro residues" evidence="4">
    <location>
        <begin position="22"/>
        <end position="36"/>
    </location>
</feature>
<dbReference type="PANTHER" id="PTHR33791:SF1">
    <property type="entry name" value="RUBISCO CHAPERONE RBCX"/>
    <property type="match status" value="1"/>
</dbReference>
<evidence type="ECO:0000256" key="2">
    <source>
        <dbReference type="ARBA" id="ARBA00023186"/>
    </source>
</evidence>
<feature type="region of interest" description="Disordered" evidence="4">
    <location>
        <begin position="1"/>
        <end position="64"/>
    </location>
</feature>
<dbReference type="AlphaFoldDB" id="A0A7S0X2B6"/>
<feature type="compositionally biased region" description="Gly residues" evidence="4">
    <location>
        <begin position="50"/>
        <end position="60"/>
    </location>
</feature>
<keyword evidence="1" id="KW-0602">Photosynthesis</keyword>
<dbReference type="GO" id="GO:0015977">
    <property type="term" value="P:carbon fixation"/>
    <property type="evidence" value="ECO:0007669"/>
    <property type="project" value="UniProtKB-KW"/>
</dbReference>
<dbReference type="EMBL" id="HBFC01002508">
    <property type="protein sequence ID" value="CAD8698613.1"/>
    <property type="molecule type" value="Transcribed_RNA"/>
</dbReference>
<evidence type="ECO:0000313" key="5">
    <source>
        <dbReference type="EMBL" id="CAD8698613.1"/>
    </source>
</evidence>
<keyword evidence="3" id="KW-0120">Carbon dioxide fixation</keyword>
<sequence>MASHVAVFRGAPATASLRQGPGPRPSRRPSPSPPLLPLRGRRRPSTWVRGAGGERGGGTFDNGRMHVPADAFGGMSPEYKAAGALKNLFTMVAIRVVMAQEQEEQGGYANGGGDAMTDTHRTLRDYLVEHPLRDGNAWLEQLMRHEDGNMRRTALRLLEVRKAYASGQFDFADMHQLAVKELTRDNDKLMADYVADSMSLSVGEGMGMDGLQQ</sequence>
<dbReference type="SUPFAM" id="SSF158615">
    <property type="entry name" value="RbcX-like"/>
    <property type="match status" value="1"/>
</dbReference>
<dbReference type="Pfam" id="PF02341">
    <property type="entry name" value="RbcX"/>
    <property type="match status" value="1"/>
</dbReference>
<dbReference type="InterPro" id="IPR038052">
    <property type="entry name" value="Chaperonin_RbcX_sf"/>
</dbReference>
<protein>
    <submittedName>
        <fullName evidence="5">Uncharacterized protein</fullName>
    </submittedName>
</protein>